<dbReference type="Proteomes" id="UP000324222">
    <property type="component" value="Unassembled WGS sequence"/>
</dbReference>
<sequence>MMRASGGVTRVWLRGKGRGRLESSSTLNTSHYASLSLIHLSPSSSYPRVPPPVLSTASWLWHLCVTPR</sequence>
<keyword evidence="2" id="KW-1185">Reference proteome</keyword>
<protein>
    <submittedName>
        <fullName evidence="1">Uncharacterized protein</fullName>
    </submittedName>
</protein>
<accession>A0A5B7FJZ9</accession>
<dbReference type="AlphaFoldDB" id="A0A5B7FJZ9"/>
<gene>
    <name evidence="1" type="ORF">E2C01_039162</name>
</gene>
<evidence type="ECO:0000313" key="2">
    <source>
        <dbReference type="Proteomes" id="UP000324222"/>
    </source>
</evidence>
<organism evidence="1 2">
    <name type="scientific">Portunus trituberculatus</name>
    <name type="common">Swimming crab</name>
    <name type="synonym">Neptunus trituberculatus</name>
    <dbReference type="NCBI Taxonomy" id="210409"/>
    <lineage>
        <taxon>Eukaryota</taxon>
        <taxon>Metazoa</taxon>
        <taxon>Ecdysozoa</taxon>
        <taxon>Arthropoda</taxon>
        <taxon>Crustacea</taxon>
        <taxon>Multicrustacea</taxon>
        <taxon>Malacostraca</taxon>
        <taxon>Eumalacostraca</taxon>
        <taxon>Eucarida</taxon>
        <taxon>Decapoda</taxon>
        <taxon>Pleocyemata</taxon>
        <taxon>Brachyura</taxon>
        <taxon>Eubrachyura</taxon>
        <taxon>Portunoidea</taxon>
        <taxon>Portunidae</taxon>
        <taxon>Portuninae</taxon>
        <taxon>Portunus</taxon>
    </lineage>
</organism>
<reference evidence="1 2" key="1">
    <citation type="submission" date="2019-05" db="EMBL/GenBank/DDBJ databases">
        <title>Another draft genome of Portunus trituberculatus and its Hox gene families provides insights of decapod evolution.</title>
        <authorList>
            <person name="Jeong J.-H."/>
            <person name="Song I."/>
            <person name="Kim S."/>
            <person name="Choi T."/>
            <person name="Kim D."/>
            <person name="Ryu S."/>
            <person name="Kim W."/>
        </authorList>
    </citation>
    <scope>NUCLEOTIDE SEQUENCE [LARGE SCALE GENOMIC DNA]</scope>
    <source>
        <tissue evidence="1">Muscle</tissue>
    </source>
</reference>
<name>A0A5B7FJZ9_PORTR</name>
<dbReference type="EMBL" id="VSRR010006743">
    <property type="protein sequence ID" value="MPC45463.1"/>
    <property type="molecule type" value="Genomic_DNA"/>
</dbReference>
<comment type="caution">
    <text evidence="1">The sequence shown here is derived from an EMBL/GenBank/DDBJ whole genome shotgun (WGS) entry which is preliminary data.</text>
</comment>
<proteinExistence type="predicted"/>
<evidence type="ECO:0000313" key="1">
    <source>
        <dbReference type="EMBL" id="MPC45463.1"/>
    </source>
</evidence>